<dbReference type="AlphaFoldDB" id="A0A5J4VTA1"/>
<name>A0A5J4VTA1_9EUKA</name>
<evidence type="ECO:0000313" key="1">
    <source>
        <dbReference type="EMBL" id="KAA6385659.1"/>
    </source>
</evidence>
<dbReference type="Proteomes" id="UP000324800">
    <property type="component" value="Unassembled WGS sequence"/>
</dbReference>
<accession>A0A5J4VTA1</accession>
<comment type="caution">
    <text evidence="1">The sequence shown here is derived from an EMBL/GenBank/DDBJ whole genome shotgun (WGS) entry which is preliminary data.</text>
</comment>
<reference evidence="1 2" key="1">
    <citation type="submission" date="2019-03" db="EMBL/GenBank/DDBJ databases">
        <title>Single cell metagenomics reveals metabolic interactions within the superorganism composed of flagellate Streblomastix strix and complex community of Bacteroidetes bacteria on its surface.</title>
        <authorList>
            <person name="Treitli S.C."/>
            <person name="Kolisko M."/>
            <person name="Husnik F."/>
            <person name="Keeling P."/>
            <person name="Hampl V."/>
        </authorList>
    </citation>
    <scope>NUCLEOTIDE SEQUENCE [LARGE SCALE GENOMIC DNA]</scope>
    <source>
        <strain evidence="1">ST1C</strain>
    </source>
</reference>
<dbReference type="EMBL" id="SNRW01005167">
    <property type="protein sequence ID" value="KAA6385659.1"/>
    <property type="molecule type" value="Genomic_DNA"/>
</dbReference>
<gene>
    <name evidence="1" type="ORF">EZS28_018816</name>
</gene>
<evidence type="ECO:0000313" key="2">
    <source>
        <dbReference type="Proteomes" id="UP000324800"/>
    </source>
</evidence>
<protein>
    <submittedName>
        <fullName evidence="1">Uncharacterized protein</fullName>
    </submittedName>
</protein>
<sequence length="206" mass="22994">MADGIQAAFEDYCDYDQIDALIDIELTPFPGGIDCQVPDEDDVIHDSQRKVGIIFRIKYQPQDVKQDQRGVGCAGKAILVGASIGTPIKNLIDLSWLSIESGGNAIQTVISAVSWIISERQARRVSGQVAIFYIIYANCVHKMMFVEPYFTIVAIIALIPKAKTSRVNASLFQVIEVEEDQYEDGYDENGVVFDREAVYYDINQDD</sequence>
<proteinExistence type="predicted"/>
<organism evidence="1 2">
    <name type="scientific">Streblomastix strix</name>
    <dbReference type="NCBI Taxonomy" id="222440"/>
    <lineage>
        <taxon>Eukaryota</taxon>
        <taxon>Metamonada</taxon>
        <taxon>Preaxostyla</taxon>
        <taxon>Oxymonadida</taxon>
        <taxon>Streblomastigidae</taxon>
        <taxon>Streblomastix</taxon>
    </lineage>
</organism>